<dbReference type="PANTHER" id="PTHR33376:SF4">
    <property type="entry name" value="SIALIC ACID-BINDING PERIPLASMIC PROTEIN SIAP"/>
    <property type="match status" value="1"/>
</dbReference>
<dbReference type="InterPro" id="IPR006311">
    <property type="entry name" value="TAT_signal"/>
</dbReference>
<dbReference type="RefSeq" id="WP_040136210.1">
    <property type="nucleotide sequence ID" value="NZ_CP009889.1"/>
</dbReference>
<evidence type="ECO:0000313" key="3">
    <source>
        <dbReference type="EMBL" id="AIY67317.1"/>
    </source>
</evidence>
<dbReference type="Gene3D" id="3.40.190.170">
    <property type="entry name" value="Bacterial extracellular solute-binding protein, family 7"/>
    <property type="match status" value="1"/>
</dbReference>
<dbReference type="InterPro" id="IPR018389">
    <property type="entry name" value="DctP_fam"/>
</dbReference>
<dbReference type="AlphaFoldDB" id="A0A0A7EMX0"/>
<dbReference type="KEGG" id="pseo:OM33_19955"/>
<evidence type="ECO:0000313" key="4">
    <source>
        <dbReference type="Proteomes" id="UP000030341"/>
    </source>
</evidence>
<dbReference type="NCBIfam" id="NF037995">
    <property type="entry name" value="TRAP_S1"/>
    <property type="match status" value="1"/>
</dbReference>
<dbReference type="Proteomes" id="UP000030341">
    <property type="component" value="Chromosome 2"/>
</dbReference>
<keyword evidence="4" id="KW-1185">Reference proteome</keyword>
<protein>
    <submittedName>
        <fullName evidence="3">TRAP-type C4-dicarboxylate transport system,periplasmic component</fullName>
    </submittedName>
</protein>
<accession>A0A0A7EMX0</accession>
<dbReference type="PROSITE" id="PS51318">
    <property type="entry name" value="TAT"/>
    <property type="match status" value="1"/>
</dbReference>
<organism evidence="3 4">
    <name type="scientific">Pseudoalteromonas piratica</name>
    <dbReference type="NCBI Taxonomy" id="1348114"/>
    <lineage>
        <taxon>Bacteria</taxon>
        <taxon>Pseudomonadati</taxon>
        <taxon>Pseudomonadota</taxon>
        <taxon>Gammaproteobacteria</taxon>
        <taxon>Alteromonadales</taxon>
        <taxon>Pseudoalteromonadaceae</taxon>
        <taxon>Pseudoalteromonas</taxon>
    </lineage>
</organism>
<dbReference type="PANTHER" id="PTHR33376">
    <property type="match status" value="1"/>
</dbReference>
<dbReference type="OrthoDB" id="9776801at2"/>
<gene>
    <name evidence="3" type="ORF">OM33_19955</name>
</gene>
<sequence length="372" mass="41577">MPVSRRTFIHSTSALFASTLVSSSCLSYALSQEEQSAHDEVTKLSADFTLTFASPYNTHEANYIPHMHQVFKHHVETMSQGKIYVDIQDGGRVGSGTDLMAAVTRGRVDAALISVSNLSRALPVLDVLNIPFWASSNQAFLNLISSNYWQQQVVNQIKTQGVVEILFHYITGGRTLSTTKHTNKVIKTPNDLRGLVLRVPASKVLKQFYSMTDAHVIELKWDKVASMARSGHINVLDPGVIGLYAGPDQLRESISTISHFNSVPDAWVNVVNQQWLSQLPLPLKLIVREAAHHTFLNQISRLSEIENNCNLAFQQAGCTLFTPDNELMAQWQDQFGQHRHEWRDVKKQLVGSVKAFNILLEATNTPSKYQLG</sequence>
<dbReference type="GO" id="GO:0055085">
    <property type="term" value="P:transmembrane transport"/>
    <property type="evidence" value="ECO:0007669"/>
    <property type="project" value="InterPro"/>
</dbReference>
<dbReference type="HOGENOM" id="CLU_715489_0_0_6"/>
<keyword evidence="1 2" id="KW-0732">Signal</keyword>
<dbReference type="EMBL" id="CP009889">
    <property type="protein sequence ID" value="AIY67317.1"/>
    <property type="molecule type" value="Genomic_DNA"/>
</dbReference>
<reference evidence="3 4" key="1">
    <citation type="submission" date="2014-11" db="EMBL/GenBank/DDBJ databases">
        <title>Complete Genome Sequence of Pseudoalteromonas sp. Strain OCN003 Isolated from Kaneohe Bay, Oahu, Hawaii.</title>
        <authorList>
            <person name="Beurmann S."/>
            <person name="Videau P."/>
            <person name="Ushijima B."/>
            <person name="Smith A.M."/>
            <person name="Aeby G.S."/>
            <person name="Callahan S.M."/>
            <person name="Belcaid M."/>
        </authorList>
    </citation>
    <scope>NUCLEOTIDE SEQUENCE [LARGE SCALE GENOMIC DNA]</scope>
    <source>
        <strain evidence="3 4">OCN003</strain>
    </source>
</reference>
<dbReference type="PROSITE" id="PS51257">
    <property type="entry name" value="PROKAR_LIPOPROTEIN"/>
    <property type="match status" value="1"/>
</dbReference>
<dbReference type="InterPro" id="IPR038404">
    <property type="entry name" value="TRAP_DctP_sf"/>
</dbReference>
<name>A0A0A7EMX0_9GAMM</name>
<feature type="chain" id="PRO_5002039289" evidence="2">
    <location>
        <begin position="30"/>
        <end position="372"/>
    </location>
</feature>
<evidence type="ECO:0000256" key="1">
    <source>
        <dbReference type="ARBA" id="ARBA00022729"/>
    </source>
</evidence>
<evidence type="ECO:0000256" key="2">
    <source>
        <dbReference type="SAM" id="SignalP"/>
    </source>
</evidence>
<feature type="signal peptide" evidence="2">
    <location>
        <begin position="1"/>
        <end position="29"/>
    </location>
</feature>
<proteinExistence type="predicted"/>
<dbReference type="STRING" id="1348114.OM33_19955"/>
<dbReference type="eggNOG" id="COG1638">
    <property type="taxonomic scope" value="Bacteria"/>
</dbReference>
<dbReference type="Pfam" id="PF03480">
    <property type="entry name" value="DctP"/>
    <property type="match status" value="1"/>
</dbReference>